<dbReference type="InterPro" id="IPR004383">
    <property type="entry name" value="rRNA_lsu_MTrfase_RlmN/Cfr"/>
</dbReference>
<evidence type="ECO:0000256" key="13">
    <source>
        <dbReference type="ARBA" id="ARBA00023157"/>
    </source>
</evidence>
<dbReference type="PANTHER" id="PTHR30544">
    <property type="entry name" value="23S RRNA METHYLTRANSFERASE"/>
    <property type="match status" value="1"/>
</dbReference>
<dbReference type="HAMAP" id="MF_01849">
    <property type="entry name" value="RNA_methyltr_RlmN"/>
    <property type="match status" value="1"/>
</dbReference>
<evidence type="ECO:0000256" key="5">
    <source>
        <dbReference type="ARBA" id="ARBA00022552"/>
    </source>
</evidence>
<comment type="subcellular location">
    <subcellularLocation>
        <location evidence="2">Cytoplasm</location>
    </subcellularLocation>
</comment>
<dbReference type="GO" id="GO:0070475">
    <property type="term" value="P:rRNA base methylation"/>
    <property type="evidence" value="ECO:0007669"/>
    <property type="project" value="InterPro"/>
</dbReference>
<evidence type="ECO:0000256" key="7">
    <source>
        <dbReference type="ARBA" id="ARBA00022679"/>
    </source>
</evidence>
<keyword evidence="11" id="KW-0408">Iron</keyword>
<keyword evidence="13" id="KW-1015">Disulfide bond</keyword>
<dbReference type="EC" id="2.1.1.192" evidence="15"/>
<dbReference type="InterPro" id="IPR027492">
    <property type="entry name" value="RNA_MTrfase_RlmN"/>
</dbReference>
<dbReference type="GO" id="GO:0030488">
    <property type="term" value="P:tRNA methylation"/>
    <property type="evidence" value="ECO:0007669"/>
    <property type="project" value="InterPro"/>
</dbReference>
<evidence type="ECO:0000256" key="8">
    <source>
        <dbReference type="ARBA" id="ARBA00022691"/>
    </source>
</evidence>
<dbReference type="SFLD" id="SFLDS00029">
    <property type="entry name" value="Radical_SAM"/>
    <property type="match status" value="1"/>
</dbReference>
<dbReference type="SMART" id="SM00729">
    <property type="entry name" value="Elp3"/>
    <property type="match status" value="1"/>
</dbReference>
<dbReference type="NCBIfam" id="TIGR00048">
    <property type="entry name" value="rRNA_mod_RlmN"/>
    <property type="match status" value="1"/>
</dbReference>
<accession>A0A644YE71</accession>
<comment type="caution">
    <text evidence="15">The sequence shown here is derived from an EMBL/GenBank/DDBJ whole genome shotgun (WGS) entry which is preliminary data.</text>
</comment>
<sequence length="345" mass="38061">MRELLDIRSMTSHEVEELVLSLGQPKYRAAQIYSWVAKGAASFDEMSNVPTVVREKLKELCRLSPLKVLERQKSGDGTVKYLFELYDGNTIESVLMRYEHGTTLCVSSQVGCRMGCSFCASTVGGLVRNLSAGEMLEQVQAAAKDSGERVDGLVLMGMGEPLDNYDNVIKFLHLVNDSKGCGIGFRHISLSTCGIVPMIDKLAEEGLPITLSISLHAPTDAVRASMMPVTRKWSVGEVVAAAARYEKRTGRKVYFEYTMVAGVNDSREQAQQLAALLNGMLCHVNLIPLNPVQGKENVASDRKRIYAFSDTLTKNKISSTVRRRLGTDIDAACGQLRRRRMTENS</sequence>
<feature type="domain" description="Radical SAM core" evidence="14">
    <location>
        <begin position="98"/>
        <end position="328"/>
    </location>
</feature>
<dbReference type="SFLD" id="SFLDG01062">
    <property type="entry name" value="methyltransferase_(Class_A)"/>
    <property type="match status" value="1"/>
</dbReference>
<dbReference type="Gene3D" id="3.20.20.70">
    <property type="entry name" value="Aldolase class I"/>
    <property type="match status" value="1"/>
</dbReference>
<dbReference type="SFLD" id="SFLDF00275">
    <property type="entry name" value="adenosine_C2_methyltransferase"/>
    <property type="match status" value="1"/>
</dbReference>
<dbReference type="GO" id="GO:0005737">
    <property type="term" value="C:cytoplasm"/>
    <property type="evidence" value="ECO:0007669"/>
    <property type="project" value="UniProtKB-SubCell"/>
</dbReference>
<gene>
    <name evidence="15" type="primary">rlmN_23</name>
    <name evidence="15" type="ORF">SDC9_72759</name>
</gene>
<dbReference type="InterPro" id="IPR006638">
    <property type="entry name" value="Elp3/MiaA/NifB-like_rSAM"/>
</dbReference>
<protein>
    <submittedName>
        <fullName evidence="15">Putative dual-specificity RNA methyltransferase RlmN</fullName>
        <ecNumber evidence="15">2.1.1.192</ecNumber>
    </submittedName>
</protein>
<keyword evidence="6 15" id="KW-0489">Methyltransferase</keyword>
<dbReference type="InterPro" id="IPR058240">
    <property type="entry name" value="rSAM_sf"/>
</dbReference>
<evidence type="ECO:0000256" key="6">
    <source>
        <dbReference type="ARBA" id="ARBA00022603"/>
    </source>
</evidence>
<evidence type="ECO:0000313" key="15">
    <source>
        <dbReference type="EMBL" id="MPM26258.1"/>
    </source>
</evidence>
<dbReference type="PROSITE" id="PS51918">
    <property type="entry name" value="RADICAL_SAM"/>
    <property type="match status" value="1"/>
</dbReference>
<evidence type="ECO:0000256" key="11">
    <source>
        <dbReference type="ARBA" id="ARBA00023004"/>
    </source>
</evidence>
<dbReference type="CDD" id="cd01335">
    <property type="entry name" value="Radical_SAM"/>
    <property type="match status" value="1"/>
</dbReference>
<dbReference type="SUPFAM" id="SSF102114">
    <property type="entry name" value="Radical SAM enzymes"/>
    <property type="match status" value="1"/>
</dbReference>
<dbReference type="Gene3D" id="1.10.150.530">
    <property type="match status" value="1"/>
</dbReference>
<dbReference type="GO" id="GO:0051539">
    <property type="term" value="F:4 iron, 4 sulfur cluster binding"/>
    <property type="evidence" value="ECO:0007669"/>
    <property type="project" value="UniProtKB-KW"/>
</dbReference>
<dbReference type="EMBL" id="VSSQ01004691">
    <property type="protein sequence ID" value="MPM26258.1"/>
    <property type="molecule type" value="Genomic_DNA"/>
</dbReference>
<evidence type="ECO:0000259" key="14">
    <source>
        <dbReference type="PROSITE" id="PS51918"/>
    </source>
</evidence>
<dbReference type="InterPro" id="IPR013785">
    <property type="entry name" value="Aldolase_TIM"/>
</dbReference>
<keyword evidence="12" id="KW-0411">Iron-sulfur</keyword>
<keyword evidence="3" id="KW-0004">4Fe-4S</keyword>
<dbReference type="InterPro" id="IPR007197">
    <property type="entry name" value="rSAM"/>
</dbReference>
<evidence type="ECO:0000256" key="12">
    <source>
        <dbReference type="ARBA" id="ARBA00023014"/>
    </source>
</evidence>
<keyword evidence="5" id="KW-0698">rRNA processing</keyword>
<evidence type="ECO:0000256" key="1">
    <source>
        <dbReference type="ARBA" id="ARBA00001966"/>
    </source>
</evidence>
<evidence type="ECO:0000256" key="3">
    <source>
        <dbReference type="ARBA" id="ARBA00022485"/>
    </source>
</evidence>
<keyword evidence="10" id="KW-0479">Metal-binding</keyword>
<dbReference type="PANTHER" id="PTHR30544:SF5">
    <property type="entry name" value="RADICAL SAM CORE DOMAIN-CONTAINING PROTEIN"/>
    <property type="match status" value="1"/>
</dbReference>
<evidence type="ECO:0000256" key="4">
    <source>
        <dbReference type="ARBA" id="ARBA00022490"/>
    </source>
</evidence>
<name>A0A644YE71_9ZZZZ</name>
<dbReference type="GO" id="GO:0046872">
    <property type="term" value="F:metal ion binding"/>
    <property type="evidence" value="ECO:0007669"/>
    <property type="project" value="UniProtKB-KW"/>
</dbReference>
<organism evidence="15">
    <name type="scientific">bioreactor metagenome</name>
    <dbReference type="NCBI Taxonomy" id="1076179"/>
    <lineage>
        <taxon>unclassified sequences</taxon>
        <taxon>metagenomes</taxon>
        <taxon>ecological metagenomes</taxon>
    </lineage>
</organism>
<dbReference type="AlphaFoldDB" id="A0A644YE71"/>
<evidence type="ECO:0000256" key="10">
    <source>
        <dbReference type="ARBA" id="ARBA00022723"/>
    </source>
</evidence>
<proteinExistence type="inferred from homology"/>
<dbReference type="GO" id="GO:0008173">
    <property type="term" value="F:RNA methyltransferase activity"/>
    <property type="evidence" value="ECO:0007669"/>
    <property type="project" value="InterPro"/>
</dbReference>
<dbReference type="FunFam" id="3.20.20.70:FF:000014">
    <property type="entry name" value="Probable dual-specificity RNA methyltransferase RlmN"/>
    <property type="match status" value="1"/>
</dbReference>
<keyword evidence="8" id="KW-0949">S-adenosyl-L-methionine</keyword>
<keyword evidence="9" id="KW-0819">tRNA processing</keyword>
<dbReference type="PIRSF" id="PIRSF006004">
    <property type="entry name" value="CHP00048"/>
    <property type="match status" value="1"/>
</dbReference>
<comment type="cofactor">
    <cofactor evidence="1">
        <name>[4Fe-4S] cluster</name>
        <dbReference type="ChEBI" id="CHEBI:49883"/>
    </cofactor>
</comment>
<keyword evidence="4" id="KW-0963">Cytoplasm</keyword>
<dbReference type="Pfam" id="PF21016">
    <property type="entry name" value="RlmN_N"/>
    <property type="match status" value="1"/>
</dbReference>
<reference evidence="15" key="1">
    <citation type="submission" date="2019-08" db="EMBL/GenBank/DDBJ databases">
        <authorList>
            <person name="Kucharzyk K."/>
            <person name="Murdoch R.W."/>
            <person name="Higgins S."/>
            <person name="Loffler F."/>
        </authorList>
    </citation>
    <scope>NUCLEOTIDE SEQUENCE</scope>
</reference>
<evidence type="ECO:0000256" key="2">
    <source>
        <dbReference type="ARBA" id="ARBA00004496"/>
    </source>
</evidence>
<dbReference type="InterPro" id="IPR048641">
    <property type="entry name" value="RlmN_N"/>
</dbReference>
<dbReference type="InterPro" id="IPR040072">
    <property type="entry name" value="Methyltransferase_A"/>
</dbReference>
<evidence type="ECO:0000256" key="9">
    <source>
        <dbReference type="ARBA" id="ARBA00022694"/>
    </source>
</evidence>
<dbReference type="Pfam" id="PF04055">
    <property type="entry name" value="Radical_SAM"/>
    <property type="match status" value="1"/>
</dbReference>
<keyword evidence="7 15" id="KW-0808">Transferase</keyword>